<dbReference type="Proteomes" id="UP001219349">
    <property type="component" value="Chromosome"/>
</dbReference>
<feature type="domain" description="HTH-type transcriptional regulator MT1864/Rv1816-like C-terminal" evidence="3">
    <location>
        <begin position="92"/>
        <end position="187"/>
    </location>
</feature>
<dbReference type="Pfam" id="PF13305">
    <property type="entry name" value="TetR_C_33"/>
    <property type="match status" value="1"/>
</dbReference>
<keyword evidence="2" id="KW-0804">Transcription</keyword>
<evidence type="ECO:0000256" key="2">
    <source>
        <dbReference type="ARBA" id="ARBA00023163"/>
    </source>
</evidence>
<dbReference type="SUPFAM" id="SSF48498">
    <property type="entry name" value="Tetracyclin repressor-like, C-terminal domain"/>
    <property type="match status" value="1"/>
</dbReference>
<dbReference type="Gene3D" id="1.10.357.10">
    <property type="entry name" value="Tetracycline Repressor, domain 2"/>
    <property type="match status" value="1"/>
</dbReference>
<keyword evidence="5" id="KW-1185">Reference proteome</keyword>
<name>A0ABY7SLD9_9RHOB</name>
<dbReference type="EMBL" id="CP067136">
    <property type="protein sequence ID" value="WCR07720.1"/>
    <property type="molecule type" value="Genomic_DNA"/>
</dbReference>
<gene>
    <name evidence="4" type="ORF">JHX87_02465</name>
</gene>
<keyword evidence="1" id="KW-0805">Transcription regulation</keyword>
<proteinExistence type="predicted"/>
<sequence length="214" mass="24049">MSRHDDVLKGLGLHGQALVATMQMLQQSREHRPSLSQVSKMVGVPAADLRRIFKDDQGLLVAIAEQGLIRLIDATTKAIVKMDQDDPIGQYMALGDAYLDWADNNREQFRLITNSAVLDTVRTPQTRRYLDSLNELMIRILERAKTAGLLRNEDDITTIVISSRVFAHGLARYVVDSRMGDLQPGEIQLASAKEMLNNFIIRYLGQPTRSRTSD</sequence>
<dbReference type="InterPro" id="IPR036271">
    <property type="entry name" value="Tet_transcr_reg_TetR-rel_C_sf"/>
</dbReference>
<protein>
    <submittedName>
        <fullName evidence="4">TetR/AcrR family transcriptional regulator</fullName>
    </submittedName>
</protein>
<accession>A0ABY7SLD9</accession>
<dbReference type="RefSeq" id="WP_271886212.1">
    <property type="nucleotide sequence ID" value="NZ_CP067136.1"/>
</dbReference>
<evidence type="ECO:0000256" key="1">
    <source>
        <dbReference type="ARBA" id="ARBA00023015"/>
    </source>
</evidence>
<dbReference type="InterPro" id="IPR025996">
    <property type="entry name" value="MT1864/Rv1816-like_C"/>
</dbReference>
<evidence type="ECO:0000259" key="3">
    <source>
        <dbReference type="Pfam" id="PF13305"/>
    </source>
</evidence>
<evidence type="ECO:0000313" key="5">
    <source>
        <dbReference type="Proteomes" id="UP001219349"/>
    </source>
</evidence>
<organism evidence="4 5">
    <name type="scientific">Paracoccus fistulariae</name>
    <dbReference type="NCBI Taxonomy" id="658446"/>
    <lineage>
        <taxon>Bacteria</taxon>
        <taxon>Pseudomonadati</taxon>
        <taxon>Pseudomonadota</taxon>
        <taxon>Alphaproteobacteria</taxon>
        <taxon>Rhodobacterales</taxon>
        <taxon>Paracoccaceae</taxon>
        <taxon>Paracoccus</taxon>
    </lineage>
</organism>
<evidence type="ECO:0000313" key="4">
    <source>
        <dbReference type="EMBL" id="WCR07720.1"/>
    </source>
</evidence>
<reference evidence="4 5" key="1">
    <citation type="submission" date="2021-01" db="EMBL/GenBank/DDBJ databases">
        <title>Biogeographic distribution of Paracoccus.</title>
        <authorList>
            <person name="Hollensteiner J."/>
            <person name="Leineberger J."/>
            <person name="Brinkhoff T."/>
            <person name="Daniel R."/>
        </authorList>
    </citation>
    <scope>NUCLEOTIDE SEQUENCE [LARGE SCALE GENOMIC DNA]</scope>
    <source>
        <strain evidence="4 5">KCTC 22803</strain>
    </source>
</reference>